<organism evidence="2 3">
    <name type="scientific">Daphnia pulex</name>
    <name type="common">Water flea</name>
    <dbReference type="NCBI Taxonomy" id="6669"/>
    <lineage>
        <taxon>Eukaryota</taxon>
        <taxon>Metazoa</taxon>
        <taxon>Ecdysozoa</taxon>
        <taxon>Arthropoda</taxon>
        <taxon>Crustacea</taxon>
        <taxon>Branchiopoda</taxon>
        <taxon>Diplostraca</taxon>
        <taxon>Cladocera</taxon>
        <taxon>Anomopoda</taxon>
        <taxon>Daphniidae</taxon>
        <taxon>Daphnia</taxon>
    </lineage>
</organism>
<accession>E9I6R9</accession>
<gene>
    <name evidence="2" type="ORF">DAPPUDRAFT_343471</name>
</gene>
<dbReference type="InterPro" id="IPR009079">
    <property type="entry name" value="4_helix_cytokine-like_core"/>
</dbReference>
<dbReference type="AlphaFoldDB" id="E9I6R9"/>
<keyword evidence="1" id="KW-0175">Coiled coil</keyword>
<protein>
    <submittedName>
        <fullName evidence="2">Uncharacterized protein</fullName>
    </submittedName>
</protein>
<feature type="coiled-coil region" evidence="1">
    <location>
        <begin position="233"/>
        <end position="267"/>
    </location>
</feature>
<evidence type="ECO:0000256" key="1">
    <source>
        <dbReference type="SAM" id="Coils"/>
    </source>
</evidence>
<name>E9I6R9_DAPPU</name>
<dbReference type="InParanoid" id="E9I6R9"/>
<proteinExistence type="predicted"/>
<evidence type="ECO:0000313" key="3">
    <source>
        <dbReference type="Proteomes" id="UP000000305"/>
    </source>
</evidence>
<sequence length="397" mass="44653">MPGTANDSEIVGMKHGIEKDHTAKQITKLSGGTGVPSIEFSFLGNMTLRMMRDEHELQWYINQIQKMRTLLRRKKYEEDFALYIEQVEKLTAFALQLYKEYFDKIIEHLSQHGRILETQMLMAINNISQSLQNTKMLMANYKDFLNECLDFYENSNISKDLKQGLRTLVKAEQKFSDDIISVADDIHQDLKDIARIVVNAVSPADTASLKASDTATEKVSVTKAEQDARDDAKAKALQELNAVAEKLRAKELELVALDKRKRELHANLRQAIDMGDHIAVNDFYAKLSSTNAKNHSILSEYHAIKATTSRIKENLINTNKKAMVDSTSVASIDDKLLEVDAIIKVMDRLENGQEPTAANPSKAILAEQKVPVKESAINVTSSDNTDTHFNLAQNKAK</sequence>
<dbReference type="KEGG" id="dpx:DAPPUDRAFT_343471"/>
<dbReference type="Gene3D" id="1.20.1250.10">
    <property type="match status" value="1"/>
</dbReference>
<evidence type="ECO:0000313" key="2">
    <source>
        <dbReference type="EMBL" id="EFX60311.1"/>
    </source>
</evidence>
<keyword evidence="3" id="KW-1185">Reference proteome</keyword>
<dbReference type="HOGENOM" id="CLU_694963_0_0_1"/>
<reference evidence="2 3" key="1">
    <citation type="journal article" date="2011" name="Science">
        <title>The ecoresponsive genome of Daphnia pulex.</title>
        <authorList>
            <person name="Colbourne J.K."/>
            <person name="Pfrender M.E."/>
            <person name="Gilbert D."/>
            <person name="Thomas W.K."/>
            <person name="Tucker A."/>
            <person name="Oakley T.H."/>
            <person name="Tokishita S."/>
            <person name="Aerts A."/>
            <person name="Arnold G.J."/>
            <person name="Basu M.K."/>
            <person name="Bauer D.J."/>
            <person name="Caceres C.E."/>
            <person name="Carmel L."/>
            <person name="Casola C."/>
            <person name="Choi J.H."/>
            <person name="Detter J.C."/>
            <person name="Dong Q."/>
            <person name="Dusheyko S."/>
            <person name="Eads B.D."/>
            <person name="Frohlich T."/>
            <person name="Geiler-Samerotte K.A."/>
            <person name="Gerlach D."/>
            <person name="Hatcher P."/>
            <person name="Jogdeo S."/>
            <person name="Krijgsveld J."/>
            <person name="Kriventseva E.V."/>
            <person name="Kultz D."/>
            <person name="Laforsch C."/>
            <person name="Lindquist E."/>
            <person name="Lopez J."/>
            <person name="Manak J.R."/>
            <person name="Muller J."/>
            <person name="Pangilinan J."/>
            <person name="Patwardhan R.P."/>
            <person name="Pitluck S."/>
            <person name="Pritham E.J."/>
            <person name="Rechtsteiner A."/>
            <person name="Rho M."/>
            <person name="Rogozin I.B."/>
            <person name="Sakarya O."/>
            <person name="Salamov A."/>
            <person name="Schaack S."/>
            <person name="Shapiro H."/>
            <person name="Shiga Y."/>
            <person name="Skalitzky C."/>
            <person name="Smith Z."/>
            <person name="Souvorov A."/>
            <person name="Sung W."/>
            <person name="Tang Z."/>
            <person name="Tsuchiya D."/>
            <person name="Tu H."/>
            <person name="Vos H."/>
            <person name="Wang M."/>
            <person name="Wolf Y.I."/>
            <person name="Yamagata H."/>
            <person name="Yamada T."/>
            <person name="Ye Y."/>
            <person name="Shaw J.R."/>
            <person name="Andrews J."/>
            <person name="Crease T.J."/>
            <person name="Tang H."/>
            <person name="Lucas S.M."/>
            <person name="Robertson H.M."/>
            <person name="Bork P."/>
            <person name="Koonin E.V."/>
            <person name="Zdobnov E.M."/>
            <person name="Grigoriev I.V."/>
            <person name="Lynch M."/>
            <person name="Boore J.L."/>
        </authorList>
    </citation>
    <scope>NUCLEOTIDE SEQUENCE [LARGE SCALE GENOMIC DNA]</scope>
</reference>
<dbReference type="Proteomes" id="UP000000305">
    <property type="component" value="Unassembled WGS sequence"/>
</dbReference>
<dbReference type="EMBL" id="GL736655">
    <property type="protein sequence ID" value="EFX60311.1"/>
    <property type="molecule type" value="Genomic_DNA"/>
</dbReference>